<name>A0A3G2YST6_9VIRU</name>
<evidence type="ECO:0000313" key="1">
    <source>
        <dbReference type="EMBL" id="AYP28705.1"/>
    </source>
</evidence>
<reference evidence="1 2" key="1">
    <citation type="submission" date="2018-10" db="EMBL/GenBank/DDBJ databases">
        <title>Uncovering a Universe of Circular DNA Viruses in Animal Metagenomes.</title>
        <authorList>
            <person name="Tisza M."/>
            <person name="Buck C."/>
            <person name="Pastrana D."/>
            <person name="Welch N."/>
            <person name="Peretti A."/>
        </authorList>
    </citation>
    <scope>NUCLEOTIDE SEQUENCE [LARGE SCALE GENOMIC DNA]</scope>
    <source>
        <strain evidence="1">Ctbi59</strain>
    </source>
</reference>
<dbReference type="Proteomes" id="UP000290158">
    <property type="component" value="Segment"/>
</dbReference>
<dbReference type="EMBL" id="MK012442">
    <property type="protein sequence ID" value="AYP28705.1"/>
    <property type="molecule type" value="Genomic_DNA"/>
</dbReference>
<keyword evidence="2" id="KW-1185">Reference proteome</keyword>
<protein>
    <submittedName>
        <fullName evidence="1">Coat protein</fullName>
    </submittedName>
</protein>
<dbReference type="GO" id="GO:0019028">
    <property type="term" value="C:viral capsid"/>
    <property type="evidence" value="ECO:0007669"/>
    <property type="project" value="UniProtKB-KW"/>
</dbReference>
<keyword evidence="1" id="KW-0167">Capsid protein</keyword>
<accession>A0A3G2YST6</accession>
<dbReference type="InterPro" id="IPR029053">
    <property type="entry name" value="Viral_coat"/>
</dbReference>
<evidence type="ECO:0000313" key="2">
    <source>
        <dbReference type="Proteomes" id="UP000290158"/>
    </source>
</evidence>
<keyword evidence="1" id="KW-0946">Virion</keyword>
<proteinExistence type="predicted"/>
<sequence length="242" mass="26667">MVKRKASGQYVRIRKKAKKQTWTVTPKSTPSMVSVRKAILGMSETKRYSTNLQVGATNMFTNTIYWGNLLWWIQTGSSESQRIGDSIHITGISVRVNILRSYIYQAAMTYRVMILESDQETHDGTVSPGPMAAGLLSDYRYGGYGTTSNPVIDTNFYTVKANKSGIINGGQGPISGAATQGSDMQMLDFYCPINRKFQYKSTASGYEKAKNLYVSFACDSSVGGTIPIGSADVTYCVHFKDM</sequence>
<organism evidence="1 2">
    <name type="scientific">Cressdnaviricota sp</name>
    <dbReference type="NCBI Taxonomy" id="2748378"/>
    <lineage>
        <taxon>Viruses</taxon>
        <taxon>Monodnaviria</taxon>
        <taxon>Shotokuvirae</taxon>
        <taxon>Cressdnaviricota</taxon>
    </lineage>
</organism>
<dbReference type="Gene3D" id="2.60.120.20">
    <property type="match status" value="1"/>
</dbReference>